<dbReference type="OrthoDB" id="3437405at2759"/>
<name>A0A8G1RR82_9EURO</name>
<evidence type="ECO:0000313" key="3">
    <source>
        <dbReference type="Proteomes" id="UP000249789"/>
    </source>
</evidence>
<reference evidence="2 3" key="1">
    <citation type="submission" date="2018-02" db="EMBL/GenBank/DDBJ databases">
        <title>The genomes of Aspergillus section Nigri reveals drivers in fungal speciation.</title>
        <authorList>
            <consortium name="DOE Joint Genome Institute"/>
            <person name="Vesth T.C."/>
            <person name="Nybo J."/>
            <person name="Theobald S."/>
            <person name="Brandl J."/>
            <person name="Frisvad J.C."/>
            <person name="Nielsen K.F."/>
            <person name="Lyhne E.K."/>
            <person name="Kogle M.E."/>
            <person name="Kuo A."/>
            <person name="Riley R."/>
            <person name="Clum A."/>
            <person name="Nolan M."/>
            <person name="Lipzen A."/>
            <person name="Salamov A."/>
            <person name="Henrissat B."/>
            <person name="Wiebenga A."/>
            <person name="De vries R.P."/>
            <person name="Grigoriev I.V."/>
            <person name="Mortensen U.H."/>
            <person name="Andersen M.R."/>
            <person name="Baker S.E."/>
        </authorList>
    </citation>
    <scope>NUCLEOTIDE SEQUENCE [LARGE SCALE GENOMIC DNA]</scope>
    <source>
        <strain evidence="2 3">CBS 313.89</strain>
    </source>
</reference>
<dbReference type="VEuPathDB" id="FungiDB:BO72DRAFT_529556"/>
<dbReference type="AlphaFoldDB" id="A0A8G1RR82"/>
<organism evidence="2 3">
    <name type="scientific">Aspergillus fijiensis CBS 313.89</name>
    <dbReference type="NCBI Taxonomy" id="1448319"/>
    <lineage>
        <taxon>Eukaryota</taxon>
        <taxon>Fungi</taxon>
        <taxon>Dikarya</taxon>
        <taxon>Ascomycota</taxon>
        <taxon>Pezizomycotina</taxon>
        <taxon>Eurotiomycetes</taxon>
        <taxon>Eurotiomycetidae</taxon>
        <taxon>Eurotiales</taxon>
        <taxon>Aspergillaceae</taxon>
        <taxon>Aspergillus</taxon>
    </lineage>
</organism>
<proteinExistence type="predicted"/>
<dbReference type="EMBL" id="KZ824660">
    <property type="protein sequence ID" value="RAK75231.1"/>
    <property type="molecule type" value="Genomic_DNA"/>
</dbReference>
<gene>
    <name evidence="2" type="ORF">BO72DRAFT_529556</name>
</gene>
<dbReference type="GeneID" id="63867581"/>
<evidence type="ECO:0000256" key="1">
    <source>
        <dbReference type="SAM" id="MobiDB-lite"/>
    </source>
</evidence>
<protein>
    <submittedName>
        <fullName evidence="2">Uncharacterized protein</fullName>
    </submittedName>
</protein>
<keyword evidence="3" id="KW-1185">Reference proteome</keyword>
<accession>A0A8G1RR82</accession>
<evidence type="ECO:0000313" key="2">
    <source>
        <dbReference type="EMBL" id="RAK75231.1"/>
    </source>
</evidence>
<sequence>MAARVSRRLWQLSRRHHGRLPMPKQRSRLLPFARLHPESGAIVGLSNVARPYATHTDFEPPVQRKSSNVDATALRSSGPTQPHWASQDSPIVDRFHEPQFIANFVAFAVDGHLPNGTTTNLPLLQPVEARLLEEPTAAWAPVDTPGPPPSVTCAIGKVLGHCGSHQDPSRLCLVGKNIHLMKARLRDGLVPLSEAQWQEQDLDNPANLERACEHLTAVGVVFEYLRIKQVSTNLRDQFNLISDELGEVQWALNARRRARPDQLAELPDTLDLRALWAEYVCAVYEVMTRTAHAWVVGHLARLTERMVAEFCDTAAVDQTDLLARLTEFDRRWRLLADITYLADVGIWMPLEGYKGYRVPTGIVAGLHHPQLRDMEEAYAQRLPEVLEARLHAAPDLEIPLASEMSEISEDEKLSRALAGLRRIRSLETEARDQLRLEMRGSLSPPLTELPPAPWIHRVLRKCVRTISDSLENAGAQTVGFAVYRAACHDISDEEWGLVRAKVEEHVATWGDLEPGAEEVKPLLKLEWFDCRELGIDPKDTEAVRSHFRNLRTQHPLLNQSSFLMLDPWSASSYMQKDQDKLPRDFRPHILAIDADFTPSSVPDERKAKSPGYTGQMRILGNLVWSELYALSVMQPTELIDLWLLAMEHPQKVYTGAVVPSQIQEWREQNVLQDAMIDSYERLLQKKDPKAAQAVREMKEGKYGF</sequence>
<dbReference type="Proteomes" id="UP000249789">
    <property type="component" value="Unassembled WGS sequence"/>
</dbReference>
<dbReference type="RefSeq" id="XP_040799241.1">
    <property type="nucleotide sequence ID" value="XM_040950246.1"/>
</dbReference>
<feature type="region of interest" description="Disordered" evidence="1">
    <location>
        <begin position="57"/>
        <end position="87"/>
    </location>
</feature>
<feature type="compositionally biased region" description="Polar residues" evidence="1">
    <location>
        <begin position="64"/>
        <end position="87"/>
    </location>
</feature>